<dbReference type="InterPro" id="IPR016024">
    <property type="entry name" value="ARM-type_fold"/>
</dbReference>
<dbReference type="Proteomes" id="UP000317624">
    <property type="component" value="Unassembled WGS sequence"/>
</dbReference>
<dbReference type="RefSeq" id="WP_144853119.1">
    <property type="nucleotide sequence ID" value="NZ_VMRJ01000008.1"/>
</dbReference>
<dbReference type="EMBL" id="VMRJ01000008">
    <property type="protein sequence ID" value="TVT36967.1"/>
    <property type="molecule type" value="Genomic_DNA"/>
</dbReference>
<dbReference type="InterPro" id="IPR027417">
    <property type="entry name" value="P-loop_NTPase"/>
</dbReference>
<comment type="caution">
    <text evidence="1">The sequence shown here is derived from an EMBL/GenBank/DDBJ whole genome shotgun (WGS) entry which is preliminary data.</text>
</comment>
<dbReference type="GO" id="GO:0005524">
    <property type="term" value="F:ATP binding"/>
    <property type="evidence" value="ECO:0007669"/>
    <property type="project" value="UniProtKB-KW"/>
</dbReference>
<dbReference type="SUPFAM" id="SSF52540">
    <property type="entry name" value="P-loop containing nucleoside triphosphate hydrolases"/>
    <property type="match status" value="1"/>
</dbReference>
<keyword evidence="1" id="KW-0547">Nucleotide-binding</keyword>
<proteinExistence type="predicted"/>
<dbReference type="OrthoDB" id="4770405at2"/>
<protein>
    <submittedName>
        <fullName evidence="1">ATP-binding protein</fullName>
    </submittedName>
</protein>
<reference evidence="1 2" key="1">
    <citation type="submission" date="2019-07" db="EMBL/GenBank/DDBJ databases">
        <title>Hymenobacter sp. straun FUR1 Genome sequencing and assembly.</title>
        <authorList>
            <person name="Chhetri G."/>
        </authorList>
    </citation>
    <scope>NUCLEOTIDE SEQUENCE [LARGE SCALE GENOMIC DNA]</scope>
    <source>
        <strain evidence="1 2">Fur1</strain>
    </source>
</reference>
<keyword evidence="1" id="KW-0067">ATP-binding</keyword>
<name>A0A558BKD7_9BACT</name>
<organism evidence="1 2">
    <name type="scientific">Hymenobacter setariae</name>
    <dbReference type="NCBI Taxonomy" id="2594794"/>
    <lineage>
        <taxon>Bacteria</taxon>
        <taxon>Pseudomonadati</taxon>
        <taxon>Bacteroidota</taxon>
        <taxon>Cytophagia</taxon>
        <taxon>Cytophagales</taxon>
        <taxon>Hymenobacteraceae</taxon>
        <taxon>Hymenobacter</taxon>
    </lineage>
</organism>
<evidence type="ECO:0000313" key="2">
    <source>
        <dbReference type="Proteomes" id="UP000317624"/>
    </source>
</evidence>
<sequence>MLWATRRIIELLNPASTLRAVKMEGVAAEDIAALPADKEHFLAADLTEYYGGEHFAAADRAVIAQLKYSTQHPEEAWTAARLRESKGKNNSVFERLLAAYQDLLAAGNSRAAVQRKATIRLISNQPLHVKLLSLWRAIQAALQAVGSPPVTYSKLLRQLPPEHHAELDKLYDLLGVASKQGAKSKEFTDFWRILDLSGCGADSRMGQQLALMQELASSVPHGGRDVALQLTDLVRQQALPSDDAGASPRLLTRASVLAALGIVDESELFPEPSKINVPAQPVPTAEAAKLAQALSTTDQRFLAHGEAGVGKTTTIQQLSSHLPAKSVVLVYDCYGGNYGEGEYINQSSGRHTLRRAFWQLSNELALATGLPFLVVPPTDKYTLRDHFQRRLTAAAKVVEAAGGLLVLVADAADNSAFKARKDLGSDCFIPFLWELELPVNCRLLMTARTHRLASLQAPAGTQEIALTGFDLAASTLRLRQVFPAATATQAAIFHQRTGGNPRVQYYCLDPSPHVPGSEAALAHTLARPATSAATIIDDILNAALVEVAEPEQAKEQLATLAALNPPIPLDIFAAACRISVAQATTFCKSLTPGLLLQNGFISFQDEDFETQLRERSRADGPLLATHQRLGDYFRPLATTSAYAAQAVAEQYAAAERREELIDLALESPPLTFITDSAERVRIERKRLELALQAAAELGADLAGAKLLVLAAERLQANHALKALVTADIALAAHFGNVGTVTDYFREGTDDAWLGTVHYQLAAYYATDPGQRARAKHHLISGHSWVDRYFSVSDYERHNWKLEASDIAYEAEAHYWLGGPEAACQMLQRWSPAEFAAEALYLLLQRLAKRVAGPALETQLRSLQLPLMAQALAQAALWETGYVVSEAWSSVVAARLLPLLQKQKIKSALTHWSMGWEASGWLLWPLHLAELFTRRQLAKETTLLLLGLLPSFSFREAFKDSGYEEIVAPIRIACLQAHLRAQPLTGLDLLPPLKQGDYRYKSYGYHEDDLYRRDLDHFIALYTHWAQWLSEAVLSDAVQQLIRTRLLDLRPPRRTSTAGFRGRQAQWLRSASSLLVRISGTEVLLTALIDHAARLTSRPLARRLWEHTACEIFRFWPAPGLAFQCLERVAADARADELAVHTRWSILLSCAAISFPHDEAFSRGLYTDAINAAYQGVGDDVAHRLAVGAQAATQLGHTMPPAEGHAIATQLAGLVEAYQPYLSEDDAQLPTHAVLAAATTLSSAAGVALCLRWDALDVVRLPEGIRPAVQAATGAHCWQPAQALWLLKLRGEFLDISHDALEVLAKLPHATAAQRQQLVGPLSALADWVARDTPLARRPAALRRVAAWAGDRQLSHLPAIRAIQQTLDFTNALAPAEDSATAEEPSYYELERQQRQQQWTTAAKRGDVAAFAEWLATSHSSQEAMVPALLQLGYAVLPARRVEVLDLLLRVRSHWESQGYAVLNALAELLGAWHTLIPVREWAVRGLPDFYGANLARLVGDSGQPAHLEQFCQLPLVNQSRATLLLSAVAKQLDSLSSAALCQVATTLLKNSPATELLSFIHWLLDRMQAQLQAEKKALPFGELLAYPDAVVSPPALLAQLIWAVSGDPDKRVRWQAAHAARQLMSLSENDDFSQHFLAELLELTRTTTSWLPATEEFYWQGARVWALVIVDRLADEQPSALVPHVAILRHHLCDTQFPHAQIRELARRILLKVHVYAPTALSPTDLARVQARNRPASSLVKRGSYVQAPPAFPEVHRTNQFKFNELDTVDHWFESLAETFGQTTDRITALVEHWMLEKWHRTAAECDADRLQDQDRYQSGLLSHYKMDDTTVDSLEMHLTHHALMCVAGSLVDKYPIRMDDYPEPTSTWEEWLTRYLPHSGSPGWLSDWRGPAPLRPECWGVLPKPWRRKPLRHYHEALGFGEPSRTGWLVLHGRHSFKEDEYEGGISVSSVAVTAEAARSLLGALQTDWRYDYVFPTFGLSDREPEMLDDVPALFTLTPLLDEAVGGDERGVERHDMAARSVYTCYPTLSAHFVSHGGLTAGKDGQYYLDPDGQRAVEYEVWDDSLPGERNNRSAEAHSSGHRIWVRQNLLLSYLAATGQVLLTHATLARNVSPREYSQKQRISDPGTRRLALLYSDGRFETVAGPCTPQPTDNSGVG</sequence>
<accession>A0A558BKD7</accession>
<dbReference type="SUPFAM" id="SSF48371">
    <property type="entry name" value="ARM repeat"/>
    <property type="match status" value="1"/>
</dbReference>
<keyword evidence="2" id="KW-1185">Reference proteome</keyword>
<gene>
    <name evidence="1" type="ORF">FNT36_24170</name>
</gene>
<evidence type="ECO:0000313" key="1">
    <source>
        <dbReference type="EMBL" id="TVT36967.1"/>
    </source>
</evidence>